<dbReference type="KEGG" id="qsa:O6P43_025989"/>
<keyword evidence="4" id="KW-0862">Zinc</keyword>
<dbReference type="Proteomes" id="UP001163823">
    <property type="component" value="Chromosome 10"/>
</dbReference>
<dbReference type="InterPro" id="IPR036236">
    <property type="entry name" value="Znf_C2H2_sf"/>
</dbReference>
<dbReference type="GO" id="GO:0008270">
    <property type="term" value="F:zinc ion binding"/>
    <property type="evidence" value="ECO:0007669"/>
    <property type="project" value="UniProtKB-KW"/>
</dbReference>
<evidence type="ECO:0000256" key="6">
    <source>
        <dbReference type="PROSITE-ProRule" id="PRU00042"/>
    </source>
</evidence>
<keyword evidence="3 6" id="KW-0863">Zinc-finger</keyword>
<dbReference type="AlphaFoldDB" id="A0AAD7PG72"/>
<evidence type="ECO:0000313" key="9">
    <source>
        <dbReference type="Proteomes" id="UP001163823"/>
    </source>
</evidence>
<dbReference type="PANTHER" id="PTHR47287">
    <property type="entry name" value="C2H2 AND C2HC ZINC FINGERS SUPERFAMILY PROTEIN"/>
    <property type="match status" value="1"/>
</dbReference>
<dbReference type="EMBL" id="JARAOO010000010">
    <property type="protein sequence ID" value="KAJ7954403.1"/>
    <property type="molecule type" value="Genomic_DNA"/>
</dbReference>
<dbReference type="Gene3D" id="3.30.160.60">
    <property type="entry name" value="Classic Zinc Finger"/>
    <property type="match status" value="1"/>
</dbReference>
<proteinExistence type="predicted"/>
<comment type="subcellular location">
    <subcellularLocation>
        <location evidence="1">Nucleus</location>
    </subcellularLocation>
</comment>
<dbReference type="FunFam" id="3.30.160.60:FF:001366">
    <property type="entry name" value="Zinc finger protein 2"/>
    <property type="match status" value="1"/>
</dbReference>
<reference evidence="8" key="1">
    <citation type="journal article" date="2023" name="Science">
        <title>Elucidation of the pathway for biosynthesis of saponin adjuvants from the soapbark tree.</title>
        <authorList>
            <person name="Reed J."/>
            <person name="Orme A."/>
            <person name="El-Demerdash A."/>
            <person name="Owen C."/>
            <person name="Martin L.B.B."/>
            <person name="Misra R.C."/>
            <person name="Kikuchi S."/>
            <person name="Rejzek M."/>
            <person name="Martin A.C."/>
            <person name="Harkess A."/>
            <person name="Leebens-Mack J."/>
            <person name="Louveau T."/>
            <person name="Stephenson M.J."/>
            <person name="Osbourn A."/>
        </authorList>
    </citation>
    <scope>NUCLEOTIDE SEQUENCE</scope>
    <source>
        <strain evidence="8">S10</strain>
    </source>
</reference>
<dbReference type="GO" id="GO:0005634">
    <property type="term" value="C:nucleus"/>
    <property type="evidence" value="ECO:0007669"/>
    <property type="project" value="UniProtKB-SubCell"/>
</dbReference>
<evidence type="ECO:0000259" key="7">
    <source>
        <dbReference type="PROSITE" id="PS50157"/>
    </source>
</evidence>
<evidence type="ECO:0000313" key="8">
    <source>
        <dbReference type="EMBL" id="KAJ7954403.1"/>
    </source>
</evidence>
<accession>A0AAD7PG72</accession>
<evidence type="ECO:0000256" key="4">
    <source>
        <dbReference type="ARBA" id="ARBA00022833"/>
    </source>
</evidence>
<organism evidence="8 9">
    <name type="scientific">Quillaja saponaria</name>
    <name type="common">Soap bark tree</name>
    <dbReference type="NCBI Taxonomy" id="32244"/>
    <lineage>
        <taxon>Eukaryota</taxon>
        <taxon>Viridiplantae</taxon>
        <taxon>Streptophyta</taxon>
        <taxon>Embryophyta</taxon>
        <taxon>Tracheophyta</taxon>
        <taxon>Spermatophyta</taxon>
        <taxon>Magnoliopsida</taxon>
        <taxon>eudicotyledons</taxon>
        <taxon>Gunneridae</taxon>
        <taxon>Pentapetalae</taxon>
        <taxon>rosids</taxon>
        <taxon>fabids</taxon>
        <taxon>Fabales</taxon>
        <taxon>Quillajaceae</taxon>
        <taxon>Quillaja</taxon>
    </lineage>
</organism>
<evidence type="ECO:0000256" key="2">
    <source>
        <dbReference type="ARBA" id="ARBA00022723"/>
    </source>
</evidence>
<comment type="caution">
    <text evidence="8">The sequence shown here is derived from an EMBL/GenBank/DDBJ whole genome shotgun (WGS) entry which is preliminary data.</text>
</comment>
<sequence>MMTPNLNLEPEDHSEDSSQVTCKIQSQEYPDLTKDNATTSSCVTDLINLKPQQLSVSLDLTLNFRSSDSELKGTIDTSNEVVPHASEAALPRVFSCNYCKRKFFSSQALGGHQNAHKRERTMAKRAVRMGMFTDRYASLASLPLHGSAFRSLGIEAHAAVHQRDLLLQRAPEMRAGAKFEQGYFGSPIFMEDDDVGLVWPGSYRQVGEGVGGNFGFQYEQNGNASFVALTPSPLTSTASPDLTLKL</sequence>
<name>A0AAD7PG72_QUISA</name>
<keyword evidence="2" id="KW-0479">Metal-binding</keyword>
<evidence type="ECO:0000256" key="5">
    <source>
        <dbReference type="ARBA" id="ARBA00023242"/>
    </source>
</evidence>
<dbReference type="InterPro" id="IPR044246">
    <property type="entry name" value="ZFP3-like"/>
</dbReference>
<dbReference type="GO" id="GO:0009788">
    <property type="term" value="P:negative regulation of abscisic acid-activated signaling pathway"/>
    <property type="evidence" value="ECO:0007669"/>
    <property type="project" value="InterPro"/>
</dbReference>
<dbReference type="PROSITE" id="PS50157">
    <property type="entry name" value="ZINC_FINGER_C2H2_2"/>
    <property type="match status" value="1"/>
</dbReference>
<keyword evidence="5" id="KW-0539">Nucleus</keyword>
<evidence type="ECO:0000256" key="1">
    <source>
        <dbReference type="ARBA" id="ARBA00004123"/>
    </source>
</evidence>
<protein>
    <submittedName>
        <fullName evidence="8">Zinc finger protein</fullName>
    </submittedName>
</protein>
<evidence type="ECO:0000256" key="3">
    <source>
        <dbReference type="ARBA" id="ARBA00022771"/>
    </source>
</evidence>
<feature type="domain" description="C2H2-type" evidence="7">
    <location>
        <begin position="94"/>
        <end position="121"/>
    </location>
</feature>
<gene>
    <name evidence="8" type="ORF">O6P43_025989</name>
</gene>
<dbReference type="SUPFAM" id="SSF57667">
    <property type="entry name" value="beta-beta-alpha zinc fingers"/>
    <property type="match status" value="1"/>
</dbReference>
<dbReference type="InterPro" id="IPR013087">
    <property type="entry name" value="Znf_C2H2_type"/>
</dbReference>
<keyword evidence="9" id="KW-1185">Reference proteome</keyword>
<dbReference type="PANTHER" id="PTHR47287:SF18">
    <property type="entry name" value="TRANSCRIPTION FACTOR C2H2 FAMILY"/>
    <property type="match status" value="1"/>
</dbReference>
<dbReference type="EMBL" id="JARAOO010000010">
    <property type="protein sequence ID" value="KAJ7954404.1"/>
    <property type="molecule type" value="Genomic_DNA"/>
</dbReference>
<dbReference type="PROSITE" id="PS00028">
    <property type="entry name" value="ZINC_FINGER_C2H2_1"/>
    <property type="match status" value="1"/>
</dbReference>